<evidence type="ECO:0000313" key="14">
    <source>
        <dbReference type="EMBL" id="KAL0970741.1"/>
    </source>
</evidence>
<evidence type="ECO:0000259" key="13">
    <source>
        <dbReference type="PROSITE" id="PS50835"/>
    </source>
</evidence>
<evidence type="ECO:0000256" key="10">
    <source>
        <dbReference type="SAM" id="Coils"/>
    </source>
</evidence>
<comment type="subcellular location">
    <subcellularLocation>
        <location evidence="1">Membrane</location>
    </subcellularLocation>
</comment>
<dbReference type="EMBL" id="JAGEUA010000007">
    <property type="protein sequence ID" value="KAL0970741.1"/>
    <property type="molecule type" value="Genomic_DNA"/>
</dbReference>
<gene>
    <name evidence="14" type="ORF">UPYG_G00246630</name>
</gene>
<keyword evidence="5 11" id="KW-0472">Membrane</keyword>
<dbReference type="SMART" id="SM00406">
    <property type="entry name" value="IGv"/>
    <property type="match status" value="1"/>
</dbReference>
<evidence type="ECO:0000256" key="12">
    <source>
        <dbReference type="SAM" id="SignalP"/>
    </source>
</evidence>
<dbReference type="GO" id="GO:1903037">
    <property type="term" value="P:regulation of leukocyte cell-cell adhesion"/>
    <property type="evidence" value="ECO:0007669"/>
    <property type="project" value="UniProtKB-ARBA"/>
</dbReference>
<feature type="chain" id="PRO_5044829848" description="Ig-like domain-containing protein" evidence="12">
    <location>
        <begin position="32"/>
        <end position="391"/>
    </location>
</feature>
<comment type="similarity">
    <text evidence="9">Belongs to the SKINT family.</text>
</comment>
<dbReference type="InterPro" id="IPR007110">
    <property type="entry name" value="Ig-like_dom"/>
</dbReference>
<dbReference type="InterPro" id="IPR013106">
    <property type="entry name" value="Ig_V-set"/>
</dbReference>
<dbReference type="FunFam" id="2.60.40.10:FF:000142">
    <property type="entry name" value="V-set domain-containing T-cell activation inhibitor 1"/>
    <property type="match status" value="1"/>
</dbReference>
<dbReference type="InterPro" id="IPR053896">
    <property type="entry name" value="BTN3A2-like_Ig-C"/>
</dbReference>
<keyword evidence="15" id="KW-1185">Reference proteome</keyword>
<dbReference type="InterPro" id="IPR036179">
    <property type="entry name" value="Ig-like_dom_sf"/>
</dbReference>
<dbReference type="AlphaFoldDB" id="A0ABD0WI07"/>
<dbReference type="Gene3D" id="2.60.40.10">
    <property type="entry name" value="Immunoglobulins"/>
    <property type="match status" value="2"/>
</dbReference>
<dbReference type="PANTHER" id="PTHR24100">
    <property type="entry name" value="BUTYROPHILIN"/>
    <property type="match status" value="1"/>
</dbReference>
<proteinExistence type="inferred from homology"/>
<evidence type="ECO:0000256" key="8">
    <source>
        <dbReference type="ARBA" id="ARBA00023319"/>
    </source>
</evidence>
<feature type="domain" description="Ig-like" evidence="13">
    <location>
        <begin position="28"/>
        <end position="144"/>
    </location>
</feature>
<dbReference type="InterPro" id="IPR003599">
    <property type="entry name" value="Ig_sub"/>
</dbReference>
<dbReference type="GO" id="GO:0042110">
    <property type="term" value="P:T cell activation"/>
    <property type="evidence" value="ECO:0007669"/>
    <property type="project" value="UniProtKB-ARBA"/>
</dbReference>
<protein>
    <recommendedName>
        <fullName evidence="13">Ig-like domain-containing protein</fullName>
    </recommendedName>
</protein>
<dbReference type="InterPro" id="IPR050504">
    <property type="entry name" value="IgSF_BTN/MOG"/>
</dbReference>
<dbReference type="GO" id="GO:0050863">
    <property type="term" value="P:regulation of T cell activation"/>
    <property type="evidence" value="ECO:0007669"/>
    <property type="project" value="UniProtKB-ARBA"/>
</dbReference>
<evidence type="ECO:0000256" key="9">
    <source>
        <dbReference type="ARBA" id="ARBA00038221"/>
    </source>
</evidence>
<organism evidence="14 15">
    <name type="scientific">Umbra pygmaea</name>
    <name type="common">Eastern mudminnow</name>
    <dbReference type="NCBI Taxonomy" id="75934"/>
    <lineage>
        <taxon>Eukaryota</taxon>
        <taxon>Metazoa</taxon>
        <taxon>Chordata</taxon>
        <taxon>Craniata</taxon>
        <taxon>Vertebrata</taxon>
        <taxon>Euteleostomi</taxon>
        <taxon>Actinopterygii</taxon>
        <taxon>Neopterygii</taxon>
        <taxon>Teleostei</taxon>
        <taxon>Protacanthopterygii</taxon>
        <taxon>Esociformes</taxon>
        <taxon>Umbridae</taxon>
        <taxon>Umbra</taxon>
    </lineage>
</organism>
<dbReference type="GO" id="GO:0016020">
    <property type="term" value="C:membrane"/>
    <property type="evidence" value="ECO:0007669"/>
    <property type="project" value="UniProtKB-SubCell"/>
</dbReference>
<keyword evidence="7" id="KW-0325">Glycoprotein</keyword>
<feature type="domain" description="Ig-like" evidence="13">
    <location>
        <begin position="151"/>
        <end position="238"/>
    </location>
</feature>
<feature type="coiled-coil region" evidence="10">
    <location>
        <begin position="304"/>
        <end position="383"/>
    </location>
</feature>
<keyword evidence="6" id="KW-1015">Disulfide bond</keyword>
<dbReference type="SUPFAM" id="SSF48726">
    <property type="entry name" value="Immunoglobulin"/>
    <property type="match status" value="2"/>
</dbReference>
<evidence type="ECO:0000256" key="2">
    <source>
        <dbReference type="ARBA" id="ARBA00022692"/>
    </source>
</evidence>
<name>A0ABD0WI07_UMBPY</name>
<comment type="caution">
    <text evidence="14">The sequence shown here is derived from an EMBL/GenBank/DDBJ whole genome shotgun (WGS) entry which is preliminary data.</text>
</comment>
<evidence type="ECO:0000256" key="6">
    <source>
        <dbReference type="ARBA" id="ARBA00023157"/>
    </source>
</evidence>
<dbReference type="Pfam" id="PF22705">
    <property type="entry name" value="C2-set_3"/>
    <property type="match status" value="1"/>
</dbReference>
<evidence type="ECO:0000256" key="7">
    <source>
        <dbReference type="ARBA" id="ARBA00023180"/>
    </source>
</evidence>
<sequence>MAYYWIRPVVRVVLSELVFCMLMALLNPADTVQVVGQADPVIALVGDDVILPCSLSPMTSAKDQSVNWLRPEIILKEVHFYSDGRDSNADQNLAYRGRTSLFKEELKNGNISLKMSNVKISDAGNYSCYVPTLDKEQKATIELTVGAVSQPVISIMGPKDDGVVLKCESGGWYPEPKMTWLNNNGSILPSDGPTETQTDSAGRYSVRGEVTIQKTDSNKVTCRVNQQQINKIKETEINVPDEAFAKSHGGLIAGVIIAVLVAVVAGGIGVFMWRKKKLTKKQLEEKEITVLKLVKDKEELVEVCINKEEEKKLTKKQLEEKEITVVELVKEKEELEVVCIKNEEEKKKLENKLKEQILKTEQEKKVKQQLEDQEMQLKQQLVEKGKWAVVV</sequence>
<feature type="signal peptide" evidence="12">
    <location>
        <begin position="1"/>
        <end position="31"/>
    </location>
</feature>
<evidence type="ECO:0000256" key="5">
    <source>
        <dbReference type="ARBA" id="ARBA00023136"/>
    </source>
</evidence>
<keyword evidence="4 11" id="KW-1133">Transmembrane helix</keyword>
<dbReference type="FunFam" id="2.60.40.10:FF:000088">
    <property type="entry name" value="Butyrophilin subfamily 1 member A1"/>
    <property type="match status" value="1"/>
</dbReference>
<keyword evidence="2 11" id="KW-0812">Transmembrane</keyword>
<feature type="transmembrane region" description="Helical" evidence="11">
    <location>
        <begin position="251"/>
        <end position="273"/>
    </location>
</feature>
<keyword evidence="3 12" id="KW-0732">Signal</keyword>
<dbReference type="SMART" id="SM00409">
    <property type="entry name" value="IG"/>
    <property type="match status" value="2"/>
</dbReference>
<evidence type="ECO:0000256" key="1">
    <source>
        <dbReference type="ARBA" id="ARBA00004370"/>
    </source>
</evidence>
<dbReference type="Proteomes" id="UP001557470">
    <property type="component" value="Unassembled WGS sequence"/>
</dbReference>
<evidence type="ECO:0000256" key="4">
    <source>
        <dbReference type="ARBA" id="ARBA00022989"/>
    </source>
</evidence>
<keyword evidence="10" id="KW-0175">Coiled coil</keyword>
<evidence type="ECO:0000256" key="11">
    <source>
        <dbReference type="SAM" id="Phobius"/>
    </source>
</evidence>
<accession>A0ABD0WI07</accession>
<dbReference type="Pfam" id="PF07686">
    <property type="entry name" value="V-set"/>
    <property type="match status" value="1"/>
</dbReference>
<evidence type="ECO:0000313" key="15">
    <source>
        <dbReference type="Proteomes" id="UP001557470"/>
    </source>
</evidence>
<dbReference type="PROSITE" id="PS50835">
    <property type="entry name" value="IG_LIKE"/>
    <property type="match status" value="2"/>
</dbReference>
<keyword evidence="8" id="KW-0393">Immunoglobulin domain</keyword>
<evidence type="ECO:0000256" key="3">
    <source>
        <dbReference type="ARBA" id="ARBA00022729"/>
    </source>
</evidence>
<reference evidence="14 15" key="1">
    <citation type="submission" date="2024-06" db="EMBL/GenBank/DDBJ databases">
        <authorList>
            <person name="Pan Q."/>
            <person name="Wen M."/>
            <person name="Jouanno E."/>
            <person name="Zahm M."/>
            <person name="Klopp C."/>
            <person name="Cabau C."/>
            <person name="Louis A."/>
            <person name="Berthelot C."/>
            <person name="Parey E."/>
            <person name="Roest Crollius H."/>
            <person name="Montfort J."/>
            <person name="Robinson-Rechavi M."/>
            <person name="Bouchez O."/>
            <person name="Lampietro C."/>
            <person name="Lopez Roques C."/>
            <person name="Donnadieu C."/>
            <person name="Postlethwait J."/>
            <person name="Bobe J."/>
            <person name="Verreycken H."/>
            <person name="Guiguen Y."/>
        </authorList>
    </citation>
    <scope>NUCLEOTIDE SEQUENCE [LARGE SCALE GENOMIC DNA]</scope>
    <source>
        <strain evidence="14">Up_M1</strain>
        <tissue evidence="14">Testis</tissue>
    </source>
</reference>
<dbReference type="InterPro" id="IPR013783">
    <property type="entry name" value="Ig-like_fold"/>
</dbReference>